<proteinExistence type="predicted"/>
<gene>
    <name evidence="2" type="ORF">C9I57_26645</name>
</gene>
<dbReference type="EMBL" id="PYUC01000016">
    <property type="protein sequence ID" value="PTB17796.1"/>
    <property type="molecule type" value="Genomic_DNA"/>
</dbReference>
<evidence type="ECO:0000313" key="2">
    <source>
        <dbReference type="EMBL" id="PTB17796.1"/>
    </source>
</evidence>
<dbReference type="Gene3D" id="3.30.950.30">
    <property type="entry name" value="Schlafen, AAA domain"/>
    <property type="match status" value="1"/>
</dbReference>
<dbReference type="InterPro" id="IPR007421">
    <property type="entry name" value="Schlafen_AlbA_2_dom"/>
</dbReference>
<name>A0A2T3XMQ7_9BURK</name>
<evidence type="ECO:0000259" key="1">
    <source>
        <dbReference type="Pfam" id="PF04326"/>
    </source>
</evidence>
<sequence length="87" mass="9601">MPRAQLEDIDEAAIQQLIDDEFRESHTLDFKDRLDLSKDGKQALAEDVCAFANTVGGDLVFGHSAPDGVAGEIGIDHTRTNFEERAR</sequence>
<evidence type="ECO:0000313" key="3">
    <source>
        <dbReference type="Proteomes" id="UP000240638"/>
    </source>
</evidence>
<reference evidence="2 3" key="1">
    <citation type="submission" date="2018-03" db="EMBL/GenBank/DDBJ databases">
        <title>Whole genome analyses suggest that Burkholderia sensu lato contains two further novel genera in the rhizoxinica-symbiotica group Mycetohabitans gen. nov., and Trinickia gen. nov.: implications for the evolution of diazotrophy and nodulation in the Burkholderiaceae.</title>
        <authorList>
            <person name="Estrada De Los Santos P."/>
            <person name="Palmer M."/>
            <person name="Chavez-Ramirez B."/>
            <person name="Steenkamp E.T."/>
            <person name="Hirsch A.M."/>
            <person name="Manyaka P."/>
            <person name="Maluk M."/>
            <person name="Lafos M."/>
            <person name="Crook M."/>
            <person name="Gross E."/>
            <person name="Simon M.F."/>
            <person name="Bueno Dos Reis Junior F."/>
            <person name="Poole P.S."/>
            <person name="Venter S.N."/>
            <person name="James E.K."/>
        </authorList>
    </citation>
    <scope>NUCLEOTIDE SEQUENCE [LARGE SCALE GENOMIC DNA]</scope>
    <source>
        <strain evidence="2 3">JPY-366</strain>
    </source>
</reference>
<accession>A0A2T3XMQ7</accession>
<comment type="caution">
    <text evidence="2">The sequence shown here is derived from an EMBL/GenBank/DDBJ whole genome shotgun (WGS) entry which is preliminary data.</text>
</comment>
<dbReference type="Pfam" id="PF04326">
    <property type="entry name" value="SLFN_AlbA_2"/>
    <property type="match status" value="1"/>
</dbReference>
<dbReference type="AlphaFoldDB" id="A0A2T3XMQ7"/>
<protein>
    <recommendedName>
        <fullName evidence="1">Schlafen AlbA-2 domain-containing protein</fullName>
    </recommendedName>
</protein>
<feature type="domain" description="Schlafen AlbA-2" evidence="1">
    <location>
        <begin position="24"/>
        <end position="65"/>
    </location>
</feature>
<dbReference type="InterPro" id="IPR038461">
    <property type="entry name" value="Schlafen_AlbA_2_dom_sf"/>
</dbReference>
<organism evidence="2 3">
    <name type="scientific">Trinickia symbiotica</name>
    <dbReference type="NCBI Taxonomy" id="863227"/>
    <lineage>
        <taxon>Bacteria</taxon>
        <taxon>Pseudomonadati</taxon>
        <taxon>Pseudomonadota</taxon>
        <taxon>Betaproteobacteria</taxon>
        <taxon>Burkholderiales</taxon>
        <taxon>Burkholderiaceae</taxon>
        <taxon>Trinickia</taxon>
    </lineage>
</organism>
<dbReference type="Proteomes" id="UP000240638">
    <property type="component" value="Unassembled WGS sequence"/>
</dbReference>